<evidence type="ECO:0000313" key="2">
    <source>
        <dbReference type="EMBL" id="GAX13373.1"/>
    </source>
</evidence>
<comment type="caution">
    <text evidence="2">The sequence shown here is derived from an EMBL/GenBank/DDBJ whole genome shotgun (WGS) entry which is preliminary data.</text>
</comment>
<name>A0A1Z5JH98_FISSO</name>
<protein>
    <submittedName>
        <fullName evidence="2">Uncharacterized protein</fullName>
    </submittedName>
</protein>
<keyword evidence="3" id="KW-1185">Reference proteome</keyword>
<accession>A0A1Z5JH98</accession>
<dbReference type="InParanoid" id="A0A1Z5JH98"/>
<feature type="compositionally biased region" description="Polar residues" evidence="1">
    <location>
        <begin position="13"/>
        <end position="22"/>
    </location>
</feature>
<sequence length="349" mass="38581">MSREDCSAVVGSEQKTTQSPHHFTQRRQHVAVRIPEEERSPLAEQSQYEKSPTYFPAVDYITSTRSDVSPQKPKRVSDAESRAPPSDNKTQQAPPTPSNAAQDKTDPAINKNVDSIPTKPTRSLSKGAKTQNAVFRPKTPQKRFLKKGIKLSPTLLMASLSSRAAKMKAIVESPKALRNLFVGIVSPKSAGDDTHSIETPTQKAKVTSISRMMAPDLAVSTSGANESSSSLKISDLSDPPTRARQMSLPEVLGQSLQHNLNGDDIMDDMFDKDSENGTIGTEDQRTPLCYDRWHCSTPCLPSPSFAFHQRSMRRLDSPTHENNSNNKNDSATLQFMPTKPRRYNSRECS</sequence>
<dbReference type="AlphaFoldDB" id="A0A1Z5JH98"/>
<feature type="region of interest" description="Disordered" evidence="1">
    <location>
        <begin position="1"/>
        <end position="141"/>
    </location>
</feature>
<feature type="compositionally biased region" description="Polar residues" evidence="1">
    <location>
        <begin position="112"/>
        <end position="133"/>
    </location>
</feature>
<dbReference type="EMBL" id="BDSP01000062">
    <property type="protein sequence ID" value="GAX13373.1"/>
    <property type="molecule type" value="Genomic_DNA"/>
</dbReference>
<evidence type="ECO:0000313" key="3">
    <source>
        <dbReference type="Proteomes" id="UP000198406"/>
    </source>
</evidence>
<gene>
    <name evidence="2" type="ORF">FisN_8Lh402</name>
</gene>
<feature type="region of interest" description="Disordered" evidence="1">
    <location>
        <begin position="316"/>
        <end position="349"/>
    </location>
</feature>
<organism evidence="2 3">
    <name type="scientific">Fistulifera solaris</name>
    <name type="common">Oleaginous diatom</name>
    <dbReference type="NCBI Taxonomy" id="1519565"/>
    <lineage>
        <taxon>Eukaryota</taxon>
        <taxon>Sar</taxon>
        <taxon>Stramenopiles</taxon>
        <taxon>Ochrophyta</taxon>
        <taxon>Bacillariophyta</taxon>
        <taxon>Bacillariophyceae</taxon>
        <taxon>Bacillariophycidae</taxon>
        <taxon>Naviculales</taxon>
        <taxon>Naviculaceae</taxon>
        <taxon>Fistulifera</taxon>
    </lineage>
</organism>
<feature type="compositionally biased region" description="Polar residues" evidence="1">
    <location>
        <begin position="87"/>
        <end position="102"/>
    </location>
</feature>
<evidence type="ECO:0000256" key="1">
    <source>
        <dbReference type="SAM" id="MobiDB-lite"/>
    </source>
</evidence>
<proteinExistence type="predicted"/>
<dbReference type="Proteomes" id="UP000198406">
    <property type="component" value="Unassembled WGS sequence"/>
</dbReference>
<reference evidence="2 3" key="1">
    <citation type="journal article" date="2015" name="Plant Cell">
        <title>Oil accumulation by the oleaginous diatom Fistulifera solaris as revealed by the genome and transcriptome.</title>
        <authorList>
            <person name="Tanaka T."/>
            <person name="Maeda Y."/>
            <person name="Veluchamy A."/>
            <person name="Tanaka M."/>
            <person name="Abida H."/>
            <person name="Marechal E."/>
            <person name="Bowler C."/>
            <person name="Muto M."/>
            <person name="Sunaga Y."/>
            <person name="Tanaka M."/>
            <person name="Yoshino T."/>
            <person name="Taniguchi T."/>
            <person name="Fukuda Y."/>
            <person name="Nemoto M."/>
            <person name="Matsumoto M."/>
            <person name="Wong P.S."/>
            <person name="Aburatani S."/>
            <person name="Fujibuchi W."/>
        </authorList>
    </citation>
    <scope>NUCLEOTIDE SEQUENCE [LARGE SCALE GENOMIC DNA]</scope>
    <source>
        <strain evidence="2 3">JPCC DA0580</strain>
    </source>
</reference>
<feature type="region of interest" description="Disordered" evidence="1">
    <location>
        <begin position="220"/>
        <end position="241"/>
    </location>
</feature>
<feature type="compositionally biased region" description="Low complexity" evidence="1">
    <location>
        <begin position="227"/>
        <end position="238"/>
    </location>
</feature>
<feature type="compositionally biased region" description="Polar residues" evidence="1">
    <location>
        <begin position="320"/>
        <end position="335"/>
    </location>
</feature>